<feature type="compositionally biased region" description="Basic and acidic residues" evidence="3">
    <location>
        <begin position="781"/>
        <end position="790"/>
    </location>
</feature>
<keyword evidence="9" id="KW-1185">Reference proteome</keyword>
<feature type="compositionally biased region" description="Basic and acidic residues" evidence="3">
    <location>
        <begin position="809"/>
        <end position="818"/>
    </location>
</feature>
<proteinExistence type="predicted"/>
<feature type="region of interest" description="Disordered" evidence="3">
    <location>
        <begin position="984"/>
        <end position="1014"/>
    </location>
</feature>
<dbReference type="InterPro" id="IPR016024">
    <property type="entry name" value="ARM-type_fold"/>
</dbReference>
<feature type="compositionally biased region" description="Polar residues" evidence="3">
    <location>
        <begin position="755"/>
        <end position="766"/>
    </location>
</feature>
<evidence type="ECO:0000259" key="4">
    <source>
        <dbReference type="Pfam" id="PF04802"/>
    </source>
</evidence>
<feature type="domain" description="PP4R3 EVH1-like" evidence="5">
    <location>
        <begin position="15"/>
        <end position="114"/>
    </location>
</feature>
<dbReference type="EMBL" id="JAATIP010000192">
    <property type="protein sequence ID" value="KAF4361474.1"/>
    <property type="molecule type" value="Genomic_DNA"/>
</dbReference>
<dbReference type="PANTHER" id="PTHR23318">
    <property type="entry name" value="ATP SYNTHASE GAMMA-RELATED"/>
    <property type="match status" value="1"/>
</dbReference>
<evidence type="ECO:0000313" key="6">
    <source>
        <dbReference type="EMBL" id="KAF4358949.1"/>
    </source>
</evidence>
<feature type="compositionally biased region" description="Basic residues" evidence="3">
    <location>
        <begin position="954"/>
        <end position="966"/>
    </location>
</feature>
<organism evidence="7 8">
    <name type="scientific">Cannabis sativa</name>
    <name type="common">Hemp</name>
    <name type="synonym">Marijuana</name>
    <dbReference type="NCBI Taxonomy" id="3483"/>
    <lineage>
        <taxon>Eukaryota</taxon>
        <taxon>Viridiplantae</taxon>
        <taxon>Streptophyta</taxon>
        <taxon>Embryophyta</taxon>
        <taxon>Tracheophyta</taxon>
        <taxon>Spermatophyta</taxon>
        <taxon>Magnoliopsida</taxon>
        <taxon>eudicotyledons</taxon>
        <taxon>Gunneridae</taxon>
        <taxon>Pentapetalae</taxon>
        <taxon>rosids</taxon>
        <taxon>fabids</taxon>
        <taxon>Rosales</taxon>
        <taxon>Cannabaceae</taxon>
        <taxon>Cannabis</taxon>
    </lineage>
</organism>
<dbReference type="Proteomes" id="UP000525078">
    <property type="component" value="Unassembled WGS sequence"/>
</dbReference>
<feature type="compositionally biased region" description="Acidic residues" evidence="3">
    <location>
        <begin position="718"/>
        <end position="733"/>
    </location>
</feature>
<dbReference type="Pfam" id="PF02466">
    <property type="entry name" value="Tim17"/>
    <property type="match status" value="1"/>
</dbReference>
<sequence>MGAPEKSQANASSMQRVKVYRLNDDGKWDDQGTGHVTVDYLERSEELGLFVFDEEDHETLLLHRISADDIYRKQEDTIISWRDPEFSSELALSFQETTGCAYIWDHICNVQRNMNFHSLNNDTFHGPNSELRELPAVAPSTLPLILKTLVESGIADQMRLTELILNDQEFFRKLMVEFRMYEDLENVEGLHMIYKIVRGIIMLNSPQIFEKIFGDELIMDIIGCLEYDPEVHHAQNHRNFLKEHVVFKEAIPIKDPLVLSKIHQTYRVGYLKDVILARVLDETTLGNLNSIIHSNNAVVVSLLKDDSTFIQELFARIRSPTTSEESKKNLVYFVHEFCCLSKSLQMVQQLRLYRDLVNEGIFDIMTDALQSQDKKLVLTGTDILILFLNQDPNLLRSFVIRPEGIPLLGLLAVKEMEWKYALVSVRHLLEGSGGKVFTTGGEFSNQRQRRQEREICGGGGNWGYRGLVKGMLTDFGDDMHCQFLEILRSLLDSFTLSGTQRDTIIEIFYEKHLGQLIDVITASCPSDGVAQSIGKTSGSGERVERQNVVKPEILSNICELLCFCVLHHPYRIKCNFLLSNMIDKVLLLTRRREKYLVVAAVRFIRSTLTRWDEHLINHFAKNNLFKPIVDAFVRNGNRYNLLNSAILDLFEFIRKENMKSLLKYIVDSFWNELEKFEYLASIQSLKVKYEQCLETCGARSTVTVAEPRKRIDERALEKEEEEYFNEDSDEEDTASASMPNNNKKGVSQPVIANGVASTYTPSSPNSVGLVDYADDEDDEDYKPPPRKQPENDEDEGTIIDPLRLKRKLPLKDKELEQGKKHRLGKNSKPKDSVFAALCTTLSQAVLPCNKAASTVPVSSHTADEDNKCSGEVNHHQENEHAVSRDCPDNNSIEPDENHREKDEAASSKNCTELLQVAAPPENRQLSGDECALIPPKSSPEMASQAGRQWIETKSKKKKKKERKREKASRGMGWVMNYLEINKKTREDKEEGLEGEVGGKMNMNSSTSNSNGSLDKRSFMDELRSFDKGGFLDLGHPLLNRIADTFVKAAGIGAIQAMSREAYFTAFEGLDSSSSRSSVGGITSDVSSSAAKKSRFPNLRGETNRSSIEAMVKGTGKESLQWGLAAGVYSGLTYGLSEARGAHDWKNSAVAGALTGVALALTAEESSHEQVVQCAITGAAISAAANLLSGIF</sequence>
<dbReference type="Proteomes" id="UP000583929">
    <property type="component" value="Unassembled WGS sequence"/>
</dbReference>
<evidence type="ECO:0000259" key="5">
    <source>
        <dbReference type="Pfam" id="PF22972"/>
    </source>
</evidence>
<dbReference type="GO" id="GO:0030289">
    <property type="term" value="C:protein phosphatase 4 complex"/>
    <property type="evidence" value="ECO:0007669"/>
    <property type="project" value="TreeGrafter"/>
</dbReference>
<feature type="domain" description="Serine/threonine-protein phosphatase 4 regulatory subunit 3-like central" evidence="4">
    <location>
        <begin position="152"/>
        <end position="691"/>
    </location>
</feature>
<evidence type="ECO:0000313" key="9">
    <source>
        <dbReference type="Proteomes" id="UP000583929"/>
    </source>
</evidence>
<evidence type="ECO:0000256" key="3">
    <source>
        <dbReference type="SAM" id="MobiDB-lite"/>
    </source>
</evidence>
<dbReference type="InterPro" id="IPR051137">
    <property type="entry name" value="PP4R3-like"/>
</dbReference>
<dbReference type="InterPro" id="IPR055236">
    <property type="entry name" value="EVH1_PP4R3"/>
</dbReference>
<feature type="compositionally biased region" description="Low complexity" evidence="3">
    <location>
        <begin position="998"/>
        <end position="1010"/>
    </location>
</feature>
<feature type="compositionally biased region" description="Basic and acidic residues" evidence="3">
    <location>
        <begin position="861"/>
        <end position="887"/>
    </location>
</feature>
<evidence type="ECO:0000256" key="1">
    <source>
        <dbReference type="ARBA" id="ARBA00004123"/>
    </source>
</evidence>
<evidence type="ECO:0000313" key="7">
    <source>
        <dbReference type="EMBL" id="KAF4361474.1"/>
    </source>
</evidence>
<dbReference type="GO" id="GO:0005654">
    <property type="term" value="C:nucleoplasm"/>
    <property type="evidence" value="ECO:0007669"/>
    <property type="project" value="TreeGrafter"/>
</dbReference>
<dbReference type="Gene3D" id="2.30.29.30">
    <property type="entry name" value="Pleckstrin-homology domain (PH domain)/Phosphotyrosine-binding domain (PTB)"/>
    <property type="match status" value="1"/>
</dbReference>
<comment type="subcellular location">
    <subcellularLocation>
        <location evidence="1">Nucleus</location>
    </subcellularLocation>
</comment>
<protein>
    <recommendedName>
        <fullName evidence="10">Serine/threonine-protein phosphatase 4 regulatory subunit 3-like central domain-containing protein</fullName>
    </recommendedName>
</protein>
<comment type="caution">
    <text evidence="7">The sequence shown here is derived from an EMBL/GenBank/DDBJ whole genome shotgun (WGS) entry which is preliminary data.</text>
</comment>
<dbReference type="GO" id="GO:0072542">
    <property type="term" value="F:protein phosphatase activator activity"/>
    <property type="evidence" value="ECO:0007669"/>
    <property type="project" value="TreeGrafter"/>
</dbReference>
<feature type="compositionally biased region" description="Basic and acidic residues" evidence="3">
    <location>
        <begin position="895"/>
        <end position="905"/>
    </location>
</feature>
<evidence type="ECO:0008006" key="10">
    <source>
        <dbReference type="Google" id="ProtNLM"/>
    </source>
</evidence>
<feature type="compositionally biased region" description="Polar residues" evidence="3">
    <location>
        <begin position="734"/>
        <end position="745"/>
    </location>
</feature>
<reference evidence="8 9" key="1">
    <citation type="journal article" date="2020" name="bioRxiv">
        <title>Sequence and annotation of 42 cannabis genomes reveals extensive copy number variation in cannabinoid synthesis and pathogen resistance genes.</title>
        <authorList>
            <person name="Mckernan K.J."/>
            <person name="Helbert Y."/>
            <person name="Kane L.T."/>
            <person name="Ebling H."/>
            <person name="Zhang L."/>
            <person name="Liu B."/>
            <person name="Eaton Z."/>
            <person name="Mclaughlin S."/>
            <person name="Kingan S."/>
            <person name="Baybayan P."/>
            <person name="Concepcion G."/>
            <person name="Jordan M."/>
            <person name="Riva A."/>
            <person name="Barbazuk W."/>
            <person name="Harkins T."/>
        </authorList>
    </citation>
    <scope>NUCLEOTIDE SEQUENCE [LARGE SCALE GENOMIC DNA]</scope>
    <source>
        <strain evidence="8 9">cv. Jamaican Lion 4</strain>
        <strain evidence="6">Father</strain>
        <strain evidence="7">Mother</strain>
        <tissue evidence="7">Leaf</tissue>
    </source>
</reference>
<keyword evidence="2" id="KW-0539">Nucleus</keyword>
<dbReference type="Pfam" id="PF04802">
    <property type="entry name" value="PP4R3"/>
    <property type="match status" value="1"/>
</dbReference>
<dbReference type="PANTHER" id="PTHR23318:SF0">
    <property type="entry name" value="SERINE_THREONINE-PROTEIN PHOSPHATASE 4 REGULATORY SUBUNIT 3"/>
    <property type="match status" value="1"/>
</dbReference>
<dbReference type="Pfam" id="PF22972">
    <property type="entry name" value="EVH1_PP4R3"/>
    <property type="match status" value="1"/>
</dbReference>
<dbReference type="SUPFAM" id="SSF48371">
    <property type="entry name" value="ARM repeat"/>
    <property type="match status" value="1"/>
</dbReference>
<dbReference type="InterPro" id="IPR006887">
    <property type="entry name" value="P4R3-like_central_dom"/>
</dbReference>
<feature type="region of interest" description="Disordered" evidence="3">
    <location>
        <begin position="715"/>
        <end position="829"/>
    </location>
</feature>
<evidence type="ECO:0000313" key="8">
    <source>
        <dbReference type="Proteomes" id="UP000525078"/>
    </source>
</evidence>
<accession>A0A7J6ESR3</accession>
<evidence type="ECO:0000256" key="2">
    <source>
        <dbReference type="ARBA" id="ARBA00023242"/>
    </source>
</evidence>
<name>A0A7J6ESR3_CANSA</name>
<gene>
    <name evidence="7" type="ORF">F8388_012934</name>
    <name evidence="6" type="ORF">G4B88_018187</name>
</gene>
<feature type="region of interest" description="Disordered" evidence="3">
    <location>
        <begin position="854"/>
        <end position="968"/>
    </location>
</feature>
<dbReference type="InterPro" id="IPR011993">
    <property type="entry name" value="PH-like_dom_sf"/>
</dbReference>
<dbReference type="EMBL" id="JAATIQ010000373">
    <property type="protein sequence ID" value="KAF4358949.1"/>
    <property type="molecule type" value="Genomic_DNA"/>
</dbReference>
<dbReference type="AlphaFoldDB" id="A0A7J6ESR3"/>
<dbReference type="SUPFAM" id="SSF50729">
    <property type="entry name" value="PH domain-like"/>
    <property type="match status" value="1"/>
</dbReference>